<dbReference type="AlphaFoldDB" id="A0A401YJD4"/>
<protein>
    <submittedName>
        <fullName evidence="1">Uncharacterized protein</fullName>
    </submittedName>
</protein>
<dbReference type="RefSeq" id="WP_126636863.1">
    <property type="nucleotide sequence ID" value="NZ_BIFH01000016.1"/>
</dbReference>
<evidence type="ECO:0000313" key="2">
    <source>
        <dbReference type="Proteomes" id="UP000286931"/>
    </source>
</evidence>
<comment type="caution">
    <text evidence="1">The sequence shown here is derived from an EMBL/GenBank/DDBJ whole genome shotgun (WGS) entry which is preliminary data.</text>
</comment>
<gene>
    <name evidence="1" type="ORF">EHYA_02370</name>
</gene>
<dbReference type="EMBL" id="BIFH01000016">
    <property type="protein sequence ID" value="GCD94701.1"/>
    <property type="molecule type" value="Genomic_DNA"/>
</dbReference>
<dbReference type="Proteomes" id="UP000286931">
    <property type="component" value="Unassembled WGS sequence"/>
</dbReference>
<name>A0A401YJD4_9ACTN</name>
<keyword evidence="2" id="KW-1185">Reference proteome</keyword>
<proteinExistence type="predicted"/>
<organism evidence="1 2">
    <name type="scientific">Embleya hyalina</name>
    <dbReference type="NCBI Taxonomy" id="516124"/>
    <lineage>
        <taxon>Bacteria</taxon>
        <taxon>Bacillati</taxon>
        <taxon>Actinomycetota</taxon>
        <taxon>Actinomycetes</taxon>
        <taxon>Kitasatosporales</taxon>
        <taxon>Streptomycetaceae</taxon>
        <taxon>Embleya</taxon>
    </lineage>
</organism>
<evidence type="ECO:0000313" key="1">
    <source>
        <dbReference type="EMBL" id="GCD94701.1"/>
    </source>
</evidence>
<accession>A0A401YJD4</accession>
<reference evidence="1 2" key="1">
    <citation type="submission" date="2018-12" db="EMBL/GenBank/DDBJ databases">
        <title>Draft genome sequence of Embleya hyalina NBRC 13850T.</title>
        <authorList>
            <person name="Komaki H."/>
            <person name="Hosoyama A."/>
            <person name="Kimura A."/>
            <person name="Ichikawa N."/>
            <person name="Tamura T."/>
        </authorList>
    </citation>
    <scope>NUCLEOTIDE SEQUENCE [LARGE SCALE GENOMIC DNA]</scope>
    <source>
        <strain evidence="1 2">NBRC 13850</strain>
    </source>
</reference>
<sequence length="69" mass="6959">MSEAIAVFGIGCHTACSDNLDIEVLQAPHGRTPSPAAGAPIGWFVDTAAAPACLANTHAAPEGTTTWPT</sequence>